<evidence type="ECO:0000256" key="1">
    <source>
        <dbReference type="SAM" id="MobiDB-lite"/>
    </source>
</evidence>
<name>A0A426XHE2_ENSVE</name>
<comment type="caution">
    <text evidence="2">The sequence shown here is derived from an EMBL/GenBank/DDBJ whole genome shotgun (WGS) entry which is preliminary data.</text>
</comment>
<proteinExistence type="predicted"/>
<evidence type="ECO:0000313" key="2">
    <source>
        <dbReference type="EMBL" id="RRT38862.1"/>
    </source>
</evidence>
<sequence>MLCDVVSYDLERCRHSPPSPMGLRCHSSPHPSSIQRVQRDPIENSPPLRPPRRLPIAGRVSRYDARSRLTEPSGGPHRRRPITSPDHVVFVARDDANLYDDVGQRVHPCASSNSSYVSRDSMSLSSLHRQPSTFVVTCSIFATRPSSVNSP</sequence>
<gene>
    <name evidence="2" type="ORF">B296_00044912</name>
</gene>
<dbReference type="EMBL" id="AMZH03020776">
    <property type="protein sequence ID" value="RRT38862.1"/>
    <property type="molecule type" value="Genomic_DNA"/>
</dbReference>
<protein>
    <submittedName>
        <fullName evidence="2">Uncharacterized protein</fullName>
    </submittedName>
</protein>
<dbReference type="AlphaFoldDB" id="A0A426XHE2"/>
<feature type="region of interest" description="Disordered" evidence="1">
    <location>
        <begin position="19"/>
        <end position="85"/>
    </location>
</feature>
<evidence type="ECO:0000313" key="3">
    <source>
        <dbReference type="Proteomes" id="UP000287651"/>
    </source>
</evidence>
<reference evidence="2 3" key="1">
    <citation type="journal article" date="2014" name="Agronomy (Basel)">
        <title>A Draft Genome Sequence for Ensete ventricosum, the Drought-Tolerant Tree Against Hunger.</title>
        <authorList>
            <person name="Harrison J."/>
            <person name="Moore K.A."/>
            <person name="Paszkiewicz K."/>
            <person name="Jones T."/>
            <person name="Grant M."/>
            <person name="Ambacheew D."/>
            <person name="Muzemil S."/>
            <person name="Studholme D.J."/>
        </authorList>
    </citation>
    <scope>NUCLEOTIDE SEQUENCE [LARGE SCALE GENOMIC DNA]</scope>
</reference>
<organism evidence="2 3">
    <name type="scientific">Ensete ventricosum</name>
    <name type="common">Abyssinian banana</name>
    <name type="synonym">Musa ensete</name>
    <dbReference type="NCBI Taxonomy" id="4639"/>
    <lineage>
        <taxon>Eukaryota</taxon>
        <taxon>Viridiplantae</taxon>
        <taxon>Streptophyta</taxon>
        <taxon>Embryophyta</taxon>
        <taxon>Tracheophyta</taxon>
        <taxon>Spermatophyta</taxon>
        <taxon>Magnoliopsida</taxon>
        <taxon>Liliopsida</taxon>
        <taxon>Zingiberales</taxon>
        <taxon>Musaceae</taxon>
        <taxon>Ensete</taxon>
    </lineage>
</organism>
<accession>A0A426XHE2</accession>
<dbReference type="Proteomes" id="UP000287651">
    <property type="component" value="Unassembled WGS sequence"/>
</dbReference>